<gene>
    <name evidence="1" type="ORF">P3G67_10075</name>
</gene>
<dbReference type="EMBL" id="JARJBC010000005">
    <property type="protein sequence ID" value="MDF3289583.1"/>
    <property type="molecule type" value="Genomic_DNA"/>
</dbReference>
<accession>A0ABT5ZKR8</accession>
<dbReference type="PANTHER" id="PTHR42305:SF1">
    <property type="entry name" value="MEMBRANE PROTEIN RV1733C-RELATED"/>
    <property type="match status" value="1"/>
</dbReference>
<organism evidence="1 2">
    <name type="scientific">Streptomyces silvisoli</name>
    <dbReference type="NCBI Taxonomy" id="3034235"/>
    <lineage>
        <taxon>Bacteria</taxon>
        <taxon>Bacillati</taxon>
        <taxon>Actinomycetota</taxon>
        <taxon>Actinomycetes</taxon>
        <taxon>Kitasatosporales</taxon>
        <taxon>Streptomycetaceae</taxon>
        <taxon>Streptomyces</taxon>
    </lineage>
</organism>
<dbReference type="InterPro" id="IPR039708">
    <property type="entry name" value="MT1774/Rv1733c-like"/>
</dbReference>
<dbReference type="Proteomes" id="UP001216579">
    <property type="component" value="Unassembled WGS sequence"/>
</dbReference>
<evidence type="ECO:0000313" key="2">
    <source>
        <dbReference type="Proteomes" id="UP001216579"/>
    </source>
</evidence>
<proteinExistence type="predicted"/>
<protein>
    <submittedName>
        <fullName evidence="1">Uncharacterized protein</fullName>
    </submittedName>
</protein>
<dbReference type="PANTHER" id="PTHR42305">
    <property type="entry name" value="MEMBRANE PROTEIN RV1733C-RELATED"/>
    <property type="match status" value="1"/>
</dbReference>
<evidence type="ECO:0000313" key="1">
    <source>
        <dbReference type="EMBL" id="MDF3289583.1"/>
    </source>
</evidence>
<comment type="caution">
    <text evidence="1">The sequence shown here is derived from an EMBL/GenBank/DDBJ whole genome shotgun (WGS) entry which is preliminary data.</text>
</comment>
<keyword evidence="2" id="KW-1185">Reference proteome</keyword>
<sequence length="177" mass="18760">MRRTDVAEAWLGVATAVLVTALAPLAGAVLAGNVDAELLHEQQGWHRTAAVLTENATATETGVAVGEDTARADALVRWTAPDHSVRTAMAQVPAGAKAGDTTVVWTDAGGRLRHQPMTPHQAEVLGDLAGACAAAGVCVLLVGGRRVVVRVGLDRYRARAWERAWAEVEPRWTHRHA</sequence>
<name>A0ABT5ZKR8_9ACTN</name>
<reference evidence="1 2" key="1">
    <citation type="submission" date="2023-03" db="EMBL/GenBank/DDBJ databases">
        <title>Draft genome sequence of Streptomyces sp. RB6PN23 isolated from peat swamp forest in Thailand.</title>
        <authorList>
            <person name="Klaysubun C."/>
            <person name="Duangmal K."/>
        </authorList>
    </citation>
    <scope>NUCLEOTIDE SEQUENCE [LARGE SCALE GENOMIC DNA]</scope>
    <source>
        <strain evidence="1 2">RB6PN23</strain>
    </source>
</reference>
<dbReference type="RefSeq" id="WP_276093118.1">
    <property type="nucleotide sequence ID" value="NZ_JARJBC010000005.1"/>
</dbReference>